<evidence type="ECO:0000313" key="3">
    <source>
        <dbReference type="Proteomes" id="UP001168821"/>
    </source>
</evidence>
<gene>
    <name evidence="2" type="ORF">Zmor_002831</name>
</gene>
<organism evidence="2 3">
    <name type="scientific">Zophobas morio</name>
    <dbReference type="NCBI Taxonomy" id="2755281"/>
    <lineage>
        <taxon>Eukaryota</taxon>
        <taxon>Metazoa</taxon>
        <taxon>Ecdysozoa</taxon>
        <taxon>Arthropoda</taxon>
        <taxon>Hexapoda</taxon>
        <taxon>Insecta</taxon>
        <taxon>Pterygota</taxon>
        <taxon>Neoptera</taxon>
        <taxon>Endopterygota</taxon>
        <taxon>Coleoptera</taxon>
        <taxon>Polyphaga</taxon>
        <taxon>Cucujiformia</taxon>
        <taxon>Tenebrionidae</taxon>
        <taxon>Zophobas</taxon>
    </lineage>
</organism>
<dbReference type="Proteomes" id="UP001168821">
    <property type="component" value="Unassembled WGS sequence"/>
</dbReference>
<comment type="caution">
    <text evidence="2">The sequence shown here is derived from an EMBL/GenBank/DDBJ whole genome shotgun (WGS) entry which is preliminary data.</text>
</comment>
<proteinExistence type="predicted"/>
<dbReference type="AlphaFoldDB" id="A0AA38M274"/>
<feature type="chain" id="PRO_5041345051" evidence="1">
    <location>
        <begin position="20"/>
        <end position="755"/>
    </location>
</feature>
<sequence length="755" mass="84633">MRTFSHIIVLVCTLSFVVGQENAGTNVSPALQRCYNETRYVTRDLRPPSTINVLVEILRKIEDGNPSQDARELSFELLHRFRQDGIRRTTKDVDASLGLPYSPKGWESYKNRVQLTRITPGNAINFNNDSISTMQTCALHFMVSSTIELFVRPEDNKCPNTIARYTNRIQKRQTEWSDSSDATRSDCPIESGVIYTKWGAVKAGLVLAGIAAGFQPNPLRIDNYTLRSEYASTIAGELSEVALNQYSTPTKTVGNKGGWNSTVQPKYYFLASSNKDNLYLTDAEIRGGLDGLYLALNIQSWRSKANNIKISQILDLYYGRGVFNDSSRACNRKTLIDNTVSSDILVQQTTAFSKLLDGESQLPYTPKEENLPTISKAAVDSLQSYKNNLNDLACSAENDLIERVSTDILIFVDTDWKFEVLQPLISYLLENIDVNKYESSYTVLDGANCDIIVNKSRSILDFYEQYNLTQQQKYPTGFDYTKVVQMSEKLFKAKLDNETDLTGQSMIILMLPHNTPTTTHRDYVRTRREDFKRTLPDVRIIVGGSGSQSSYSDLVTTANSDIFTISEDNSDTQIKDTGKLITERLRKIPRSVVNPSCRSYFNNEGSGNFEITQYVEPSGVNYHKISPNYFYEGQSLKIRGQGFGSITVCTSRTDANPKANSTTSDGSTCKTLNSDEMSVDISNYCTDETVTNCSPIYISVQGEESSSPRCTEKLCRFPDNIKYTIYLESVQCSSSGIKVISSILLVFLLVVVSNF</sequence>
<keyword evidence="1" id="KW-0732">Signal</keyword>
<reference evidence="2" key="1">
    <citation type="journal article" date="2023" name="G3 (Bethesda)">
        <title>Whole genome assemblies of Zophobas morio and Tenebrio molitor.</title>
        <authorList>
            <person name="Kaur S."/>
            <person name="Stinson S.A."/>
            <person name="diCenzo G.C."/>
        </authorList>
    </citation>
    <scope>NUCLEOTIDE SEQUENCE</scope>
    <source>
        <strain evidence="2">QUZm001</strain>
    </source>
</reference>
<protein>
    <submittedName>
        <fullName evidence="2">Uncharacterized protein</fullName>
    </submittedName>
</protein>
<accession>A0AA38M274</accession>
<keyword evidence="3" id="KW-1185">Reference proteome</keyword>
<feature type="signal peptide" evidence="1">
    <location>
        <begin position="1"/>
        <end position="19"/>
    </location>
</feature>
<name>A0AA38M274_9CUCU</name>
<evidence type="ECO:0000313" key="2">
    <source>
        <dbReference type="EMBL" id="KAJ3639472.1"/>
    </source>
</evidence>
<evidence type="ECO:0000256" key="1">
    <source>
        <dbReference type="SAM" id="SignalP"/>
    </source>
</evidence>
<dbReference type="EMBL" id="JALNTZ010000010">
    <property type="protein sequence ID" value="KAJ3639472.1"/>
    <property type="molecule type" value="Genomic_DNA"/>
</dbReference>